<dbReference type="EMBL" id="BBML01000009">
    <property type="protein sequence ID" value="GAK98113.1"/>
    <property type="molecule type" value="Genomic_DNA"/>
</dbReference>
<sequence>MVIRKSFLFLILISLVLGKVYCQVGINTNLPDSAVALDINAQTSISFGGMQIPLVTPAQQASINTTASSDGTLVYVNYTTQQCLEIYDGVTNSWQQIHCSTVTSQLIISEYIEGGGNNKFIELYNGTSSTIDLSTIKLIIFRNGGDFPIGGTDREIFITGSIAPGDTFVIANVLQTEVSASVIDYNVPNAGDPLDFNGDDPVLLTDLSNNIIDVVGIPGTDPGTGYAVDGQDTYLNGIRRLASITDPNASWNTSEWTAHPENDFSHLGTR</sequence>
<dbReference type="STRING" id="319236.BST91_04985"/>
<gene>
    <name evidence="3" type="ORF">JCM19294_746</name>
</gene>
<accession>A0A090Q8M6</accession>
<keyword evidence="4" id="KW-1185">Reference proteome</keyword>
<dbReference type="InterPro" id="IPR001322">
    <property type="entry name" value="Lamin_tail_dom"/>
</dbReference>
<organism evidence="3 4">
    <name type="scientific">Nonlabens tegetincola</name>
    <dbReference type="NCBI Taxonomy" id="323273"/>
    <lineage>
        <taxon>Bacteria</taxon>
        <taxon>Pseudomonadati</taxon>
        <taxon>Bacteroidota</taxon>
        <taxon>Flavobacteriia</taxon>
        <taxon>Flavobacteriales</taxon>
        <taxon>Flavobacteriaceae</taxon>
        <taxon>Nonlabens</taxon>
    </lineage>
</organism>
<protein>
    <submittedName>
        <fullName evidence="3">Extracellular deoxyribonuclease PA3909</fullName>
    </submittedName>
</protein>
<evidence type="ECO:0000313" key="4">
    <source>
        <dbReference type="Proteomes" id="UP000029221"/>
    </source>
</evidence>
<feature type="domain" description="LTD" evidence="2">
    <location>
        <begin position="93"/>
        <end position="219"/>
    </location>
</feature>
<dbReference type="Proteomes" id="UP000029221">
    <property type="component" value="Unassembled WGS sequence"/>
</dbReference>
<dbReference type="PROSITE" id="PS51841">
    <property type="entry name" value="LTD"/>
    <property type="match status" value="1"/>
</dbReference>
<dbReference type="eggNOG" id="COG2374">
    <property type="taxonomic scope" value="Bacteria"/>
</dbReference>
<comment type="caution">
    <text evidence="3">The sequence shown here is derived from an EMBL/GenBank/DDBJ whole genome shotgun (WGS) entry which is preliminary data.</text>
</comment>
<dbReference type="RefSeq" id="WP_042280150.1">
    <property type="nucleotide sequence ID" value="NZ_BBML01000009.1"/>
</dbReference>
<dbReference type="Pfam" id="PF00932">
    <property type="entry name" value="LTD"/>
    <property type="match status" value="1"/>
</dbReference>
<reference evidence="3" key="1">
    <citation type="journal article" date="2014" name="Genome Announc.">
        <title>Draft Genome Sequences of Marine Flavobacterium Nonlabens Strains NR17, NR24, NR27, NR32, NR33, and Ara13.</title>
        <authorList>
            <person name="Nakanishi M."/>
            <person name="Meirelles P."/>
            <person name="Suzuki R."/>
            <person name="Takatani N."/>
            <person name="Mino S."/>
            <person name="Suda W."/>
            <person name="Oshima K."/>
            <person name="Hattori M."/>
            <person name="Ohkuma M."/>
            <person name="Hosokawa M."/>
            <person name="Miyashita K."/>
            <person name="Thompson F.L."/>
            <person name="Niwa A."/>
            <person name="Sawabe T."/>
            <person name="Sawabe T."/>
        </authorList>
    </citation>
    <scope>NUCLEOTIDE SEQUENCE [LARGE SCALE GENOMIC DNA]</scope>
    <source>
        <strain evidence="3">JCM 19294</strain>
    </source>
</reference>
<feature type="region of interest" description="Disordered" evidence="1">
    <location>
        <begin position="249"/>
        <end position="270"/>
    </location>
</feature>
<evidence type="ECO:0000313" key="3">
    <source>
        <dbReference type="EMBL" id="GAK98113.1"/>
    </source>
</evidence>
<evidence type="ECO:0000259" key="2">
    <source>
        <dbReference type="PROSITE" id="PS51841"/>
    </source>
</evidence>
<name>A0A090Q8M6_9FLAO</name>
<evidence type="ECO:0000256" key="1">
    <source>
        <dbReference type="SAM" id="MobiDB-lite"/>
    </source>
</evidence>
<proteinExistence type="predicted"/>
<dbReference type="AlphaFoldDB" id="A0A090Q8M6"/>